<comment type="caution">
    <text evidence="14">The sequence shown here is derived from an EMBL/GenBank/DDBJ whole genome shotgun (WGS) entry which is preliminary data.</text>
</comment>
<dbReference type="InterPro" id="IPR018338">
    <property type="entry name" value="Carbonic_anhydrase_a-class_CS"/>
</dbReference>
<dbReference type="GO" id="GO:0008270">
    <property type="term" value="F:zinc ion binding"/>
    <property type="evidence" value="ECO:0007669"/>
    <property type="project" value="InterPro"/>
</dbReference>
<protein>
    <submittedName>
        <fullName evidence="14">Probable Na(+)/H(+) antiporter nhx</fullName>
    </submittedName>
</protein>
<dbReference type="Proteomes" id="UP001153069">
    <property type="component" value="Unassembled WGS sequence"/>
</dbReference>
<dbReference type="PROSITE" id="PS00162">
    <property type="entry name" value="ALPHA_CA_1"/>
    <property type="match status" value="1"/>
</dbReference>
<dbReference type="InterPro" id="IPR006153">
    <property type="entry name" value="Cation/H_exchanger_TM"/>
</dbReference>
<dbReference type="GO" id="GO:0005886">
    <property type="term" value="C:plasma membrane"/>
    <property type="evidence" value="ECO:0007669"/>
    <property type="project" value="UniProtKB-SubCell"/>
</dbReference>
<dbReference type="SUPFAM" id="SSF51069">
    <property type="entry name" value="Carbonic anhydrase"/>
    <property type="match status" value="1"/>
</dbReference>
<feature type="region of interest" description="Disordered" evidence="10">
    <location>
        <begin position="185"/>
        <end position="210"/>
    </location>
</feature>
<evidence type="ECO:0000256" key="3">
    <source>
        <dbReference type="ARBA" id="ARBA00022475"/>
    </source>
</evidence>
<keyword evidence="2" id="KW-0813">Transport</keyword>
<evidence type="ECO:0000256" key="10">
    <source>
        <dbReference type="SAM" id="MobiDB-lite"/>
    </source>
</evidence>
<keyword evidence="5 11" id="KW-1133">Transmembrane helix</keyword>
<accession>A0A9N8HA77</accession>
<dbReference type="InterPro" id="IPR018422">
    <property type="entry name" value="Cation/H_exchanger_CPA1"/>
</dbReference>
<dbReference type="EMBL" id="CAICTM010000214">
    <property type="protein sequence ID" value="CAB9504985.1"/>
    <property type="molecule type" value="Genomic_DNA"/>
</dbReference>
<dbReference type="PANTHER" id="PTHR10110:SF86">
    <property type="entry name" value="SODIUM_HYDROGEN EXCHANGER 7"/>
    <property type="match status" value="1"/>
</dbReference>
<feature type="compositionally biased region" description="Basic residues" evidence="10">
    <location>
        <begin position="1147"/>
        <end position="1157"/>
    </location>
</feature>
<evidence type="ECO:0000256" key="11">
    <source>
        <dbReference type="SAM" id="Phobius"/>
    </source>
</evidence>
<evidence type="ECO:0000313" key="14">
    <source>
        <dbReference type="EMBL" id="CAB9504985.1"/>
    </source>
</evidence>
<dbReference type="PANTHER" id="PTHR10110">
    <property type="entry name" value="SODIUM/HYDROGEN EXCHANGER"/>
    <property type="match status" value="1"/>
</dbReference>
<feature type="compositionally biased region" description="Low complexity" evidence="10">
    <location>
        <begin position="1316"/>
        <end position="1327"/>
    </location>
</feature>
<dbReference type="GO" id="GO:0098719">
    <property type="term" value="P:sodium ion import across plasma membrane"/>
    <property type="evidence" value="ECO:0007669"/>
    <property type="project" value="TreeGrafter"/>
</dbReference>
<keyword evidence="15" id="KW-1185">Reference proteome</keyword>
<dbReference type="GO" id="GO:0015385">
    <property type="term" value="F:sodium:proton antiporter activity"/>
    <property type="evidence" value="ECO:0007669"/>
    <property type="project" value="InterPro"/>
</dbReference>
<feature type="transmembrane region" description="Helical" evidence="11">
    <location>
        <begin position="660"/>
        <end position="684"/>
    </location>
</feature>
<feature type="transmembrane region" description="Helical" evidence="11">
    <location>
        <begin position="524"/>
        <end position="547"/>
    </location>
</feature>
<feature type="transmembrane region" description="Helical" evidence="11">
    <location>
        <begin position="867"/>
        <end position="886"/>
    </location>
</feature>
<keyword evidence="3" id="KW-1003">Cell membrane</keyword>
<dbReference type="InterPro" id="IPR001148">
    <property type="entry name" value="CA_dom"/>
</dbReference>
<evidence type="ECO:0000256" key="2">
    <source>
        <dbReference type="ARBA" id="ARBA00022448"/>
    </source>
</evidence>
<feature type="transmembrane region" description="Helical" evidence="11">
    <location>
        <begin position="827"/>
        <end position="847"/>
    </location>
</feature>
<evidence type="ECO:0000256" key="5">
    <source>
        <dbReference type="ARBA" id="ARBA00022989"/>
    </source>
</evidence>
<evidence type="ECO:0000256" key="1">
    <source>
        <dbReference type="ARBA" id="ARBA00004651"/>
    </source>
</evidence>
<evidence type="ECO:0000256" key="12">
    <source>
        <dbReference type="SAM" id="SignalP"/>
    </source>
</evidence>
<feature type="transmembrane region" description="Helical" evidence="11">
    <location>
        <begin position="792"/>
        <end position="815"/>
    </location>
</feature>
<feature type="signal peptide" evidence="12">
    <location>
        <begin position="1"/>
        <end position="25"/>
    </location>
</feature>
<feature type="transmembrane region" description="Helical" evidence="11">
    <location>
        <begin position="484"/>
        <end position="504"/>
    </location>
</feature>
<feature type="transmembrane region" description="Helical" evidence="11">
    <location>
        <begin position="752"/>
        <end position="772"/>
    </location>
</feature>
<proteinExistence type="predicted"/>
<keyword evidence="4 11" id="KW-0812">Transmembrane</keyword>
<feature type="transmembrane region" description="Helical" evidence="11">
    <location>
        <begin position="588"/>
        <end position="609"/>
    </location>
</feature>
<reference evidence="14" key="1">
    <citation type="submission" date="2020-06" db="EMBL/GenBank/DDBJ databases">
        <authorList>
            <consortium name="Plant Systems Biology data submission"/>
        </authorList>
    </citation>
    <scope>NUCLEOTIDE SEQUENCE</scope>
    <source>
        <strain evidence="14">D6</strain>
    </source>
</reference>
<feature type="region of interest" description="Disordered" evidence="10">
    <location>
        <begin position="1281"/>
        <end position="1390"/>
    </location>
</feature>
<feature type="compositionally biased region" description="Acidic residues" evidence="10">
    <location>
        <begin position="1381"/>
        <end position="1390"/>
    </location>
</feature>
<feature type="region of interest" description="Disordered" evidence="10">
    <location>
        <begin position="1133"/>
        <end position="1157"/>
    </location>
</feature>
<name>A0A9N8HA77_9STRA</name>
<sequence length="1390" mass="153410">MISYMSNKFGLLLVAVAATVGSVAAGGGLFTYYETPLFSRQGNKAMVMAQHAAVGVGPSQWPNLIFPLEVVPTGNQCGGIGQSTGFGQSPVVVPVKTRDSCDADLTGYHFEGGTCTWADLEFKVVVNGVMVGVKHHAHCSLGRMKTPSNKDTWYKAVQLHIHTSSEHTVDGKYHPAELHVLHKEDKHDEQHHNEDSHHRRTAEDPHAVHQESADETFAMFAMFIDHNDQNSTQDNPVFEHFLKGWDAASRQAHEFCAVHPDGSGNWTSNSVLESRQMKQLCPAVAVGIMPDQVVFDDYTGLPKNQLADSLGDEIMQDQIPNIYTALGASDAGMYSYRGGLTTPPCTESVHWTLVDTPMKASKAQIDRLYELILCFVEISTCKHATIANEAGYTNRPVQALQGRVVTHRCPGGPLSTTVLEDPLPPQYEYVETQTRRCVLGGDGGPLGMCWVAHYHNHFAMLFPWFVMAMGLVVFYLLTRYCHWFPYTATMFLLGIFMGVAIVRLELTDQLSSSIRMWENIDAHTLLLAFLPGLLFRDAYCSNVFLFMKALPQSLLLAFPAVLAGTCMTALVGYYILPYGWSWPFCMTFGAILSATDPVAVSALLGEVGAPPRLRTHISGESMINDGSAIVFFTIFSQIFLYELDIPGVGTDIDIATGFALFFRMSLGAVAVGVAFSLALLFLVYLLNKRFNYEESIVQVTATVTTAYLSYYVAEAVFGMSGVISVVTCGIMTKFVASSIFNDPDMMEKFWVMLEHILNSLLFVLGGVVWGTVISNADPDRLDFTFTAEDWGYLGIVYLLAMLIRGILIFGFYPIFSRIGLKSDIKEATFMVWGGLRGAVGIALAIALDKEMMHDTFPTDPRRKYTSQLFGLTGGIAFLTLVINGTLAGPILRKLGLADVGEARQKVVQRYRAVIKLRMLSDLIEHLGHSRFSGVEFAVIKKHISFFDDLTADQIRYSVKHNKEFTSLLHYKEPNLASMKPFMTEEEFEDITAISKINMGARLRAVVSMASIASMSSRASMNLEDSQRRTLKHSPKLDYSVRTMRKEIHNDDVEKEDAIELRKVFIELLTSAYEDQFNSGEIDVRDSILVFSLKASLEVTADLVTQGHPLNDWHAVTKASKIVDFNKSYCGSGKRGDVEGGDKNGHGTNKRQAKRQAKKTRALVKRVVAFIEAHQRAQQAFKDGYCNGQMMSETEVLIIEESEEQVTIAQEALLGCGQGDMNVHVAHVLCSILLSKAADLVGSITQKGLLREQEAEEYLHAIEHDLTRVEKCYGDRCDHGHHGHGHGHGHGNSLGHGSGHTSVVAGKSDSLEKTGEASSDSSDHSPPATKSPPVQKNASFFPLPEDDDDDDFGLNLSDSEEQEEIVFTPAQPTKLAFPKEDDTLEDGDVWA</sequence>
<evidence type="ECO:0000256" key="6">
    <source>
        <dbReference type="ARBA" id="ARBA00023053"/>
    </source>
</evidence>
<keyword evidence="9" id="KW-0739">Sodium transport</keyword>
<feature type="transmembrane region" description="Helical" evidence="11">
    <location>
        <begin position="621"/>
        <end position="640"/>
    </location>
</feature>
<dbReference type="OrthoDB" id="441412at2759"/>
<keyword evidence="7" id="KW-0406">Ion transport</keyword>
<dbReference type="GO" id="GO:0004089">
    <property type="term" value="F:carbonate dehydratase activity"/>
    <property type="evidence" value="ECO:0007669"/>
    <property type="project" value="InterPro"/>
</dbReference>
<evidence type="ECO:0000256" key="9">
    <source>
        <dbReference type="ARBA" id="ARBA00023201"/>
    </source>
</evidence>
<feature type="domain" description="Alpha-carbonic anhydrase" evidence="13">
    <location>
        <begin position="47"/>
        <end position="409"/>
    </location>
</feature>
<keyword evidence="8 11" id="KW-0472">Membrane</keyword>
<dbReference type="PROSITE" id="PS51144">
    <property type="entry name" value="ALPHA_CA_2"/>
    <property type="match status" value="1"/>
</dbReference>
<keyword evidence="6" id="KW-0915">Sodium</keyword>
<dbReference type="Pfam" id="PF00194">
    <property type="entry name" value="Carb_anhydrase"/>
    <property type="match status" value="2"/>
</dbReference>
<evidence type="ECO:0000256" key="8">
    <source>
        <dbReference type="ARBA" id="ARBA00023136"/>
    </source>
</evidence>
<comment type="subcellular location">
    <subcellularLocation>
        <location evidence="1">Cell membrane</location>
        <topology evidence="1">Multi-pass membrane protein</topology>
    </subcellularLocation>
</comment>
<evidence type="ECO:0000256" key="4">
    <source>
        <dbReference type="ARBA" id="ARBA00022692"/>
    </source>
</evidence>
<feature type="transmembrane region" description="Helical" evidence="11">
    <location>
        <begin position="719"/>
        <end position="740"/>
    </location>
</feature>
<evidence type="ECO:0000313" key="15">
    <source>
        <dbReference type="Proteomes" id="UP001153069"/>
    </source>
</evidence>
<dbReference type="InterPro" id="IPR036398">
    <property type="entry name" value="CA_dom_sf"/>
</dbReference>
<dbReference type="Gene3D" id="6.10.140.1330">
    <property type="match status" value="1"/>
</dbReference>
<dbReference type="SMART" id="SM01057">
    <property type="entry name" value="Carb_anhydrase"/>
    <property type="match status" value="1"/>
</dbReference>
<feature type="compositionally biased region" description="Basic and acidic residues" evidence="10">
    <location>
        <begin position="1133"/>
        <end position="1144"/>
    </location>
</feature>
<feature type="transmembrane region" description="Helical" evidence="11">
    <location>
        <begin position="554"/>
        <end position="576"/>
    </location>
</feature>
<organism evidence="14 15">
    <name type="scientific">Seminavis robusta</name>
    <dbReference type="NCBI Taxonomy" id="568900"/>
    <lineage>
        <taxon>Eukaryota</taxon>
        <taxon>Sar</taxon>
        <taxon>Stramenopiles</taxon>
        <taxon>Ochrophyta</taxon>
        <taxon>Bacillariophyta</taxon>
        <taxon>Bacillariophyceae</taxon>
        <taxon>Bacillariophycidae</taxon>
        <taxon>Naviculales</taxon>
        <taxon>Naviculaceae</taxon>
        <taxon>Seminavis</taxon>
    </lineage>
</organism>
<feature type="compositionally biased region" description="Acidic residues" evidence="10">
    <location>
        <begin position="1343"/>
        <end position="1363"/>
    </location>
</feature>
<evidence type="ECO:0000256" key="7">
    <source>
        <dbReference type="ARBA" id="ARBA00023065"/>
    </source>
</evidence>
<dbReference type="GO" id="GO:0051453">
    <property type="term" value="P:regulation of intracellular pH"/>
    <property type="evidence" value="ECO:0007669"/>
    <property type="project" value="TreeGrafter"/>
</dbReference>
<dbReference type="Gene3D" id="3.10.200.10">
    <property type="entry name" value="Alpha carbonic anhydrase"/>
    <property type="match status" value="1"/>
</dbReference>
<evidence type="ECO:0000259" key="13">
    <source>
        <dbReference type="PROSITE" id="PS51144"/>
    </source>
</evidence>
<feature type="transmembrane region" description="Helical" evidence="11">
    <location>
        <begin position="458"/>
        <end position="477"/>
    </location>
</feature>
<dbReference type="GO" id="GO:0015386">
    <property type="term" value="F:potassium:proton antiporter activity"/>
    <property type="evidence" value="ECO:0007669"/>
    <property type="project" value="TreeGrafter"/>
</dbReference>
<dbReference type="Pfam" id="PF00999">
    <property type="entry name" value="Na_H_Exchanger"/>
    <property type="match status" value="1"/>
</dbReference>
<keyword evidence="12" id="KW-0732">Signal</keyword>
<feature type="chain" id="PRO_5040432649" evidence="12">
    <location>
        <begin position="26"/>
        <end position="1390"/>
    </location>
</feature>
<gene>
    <name evidence="14" type="ORF">SEMRO_215_G089110.1</name>
</gene>